<accession>A0AAY4DIQ4</accession>
<reference evidence="1" key="2">
    <citation type="submission" date="2025-09" db="UniProtKB">
        <authorList>
            <consortium name="Ensembl"/>
        </authorList>
    </citation>
    <scope>IDENTIFICATION</scope>
</reference>
<dbReference type="Proteomes" id="UP000694580">
    <property type="component" value="Unplaced"/>
</dbReference>
<evidence type="ECO:0000313" key="2">
    <source>
        <dbReference type="Proteomes" id="UP000694580"/>
    </source>
</evidence>
<evidence type="ECO:0000313" key="1">
    <source>
        <dbReference type="Ensembl" id="ENSDCDP00010044176.1"/>
    </source>
</evidence>
<gene>
    <name evidence="1" type="primary">EEF1AKMT3</name>
</gene>
<sequence length="215" mass="24065">MSSLQHDVPEVLLQDRVLDGMEDEADVFCVDGGGEVVEERFAAVPALSIEALHQVGLDVLHPVGISTKVREMLADVHLLVVDYGFKDVHGLHQTIGASVLHQHLVVFTGGDHEEDGCDAIKALEPFLPLRALTSDVHHLEWDLLDDKVMLHDALGCLPGLYEFFFFFINTLIINYINSFESLKSQGICTMHNAPFLIRYYLHGLNGAIRFKYIKQ</sequence>
<proteinExistence type="predicted"/>
<keyword evidence="2" id="KW-1185">Reference proteome</keyword>
<dbReference type="Ensembl" id="ENSDCDT00010054266.1">
    <property type="protein sequence ID" value="ENSDCDP00010044176.1"/>
    <property type="gene ID" value="ENSDCDG00010027398.1"/>
</dbReference>
<protein>
    <submittedName>
        <fullName evidence="1">Uncharacterized protein</fullName>
    </submittedName>
</protein>
<reference evidence="1" key="1">
    <citation type="submission" date="2025-08" db="UniProtKB">
        <authorList>
            <consortium name="Ensembl"/>
        </authorList>
    </citation>
    <scope>IDENTIFICATION</scope>
</reference>
<name>A0AAY4DIQ4_9TELE</name>
<dbReference type="AlphaFoldDB" id="A0AAY4DIQ4"/>
<organism evidence="1 2">
    <name type="scientific">Denticeps clupeoides</name>
    <name type="common">denticle herring</name>
    <dbReference type="NCBI Taxonomy" id="299321"/>
    <lineage>
        <taxon>Eukaryota</taxon>
        <taxon>Metazoa</taxon>
        <taxon>Chordata</taxon>
        <taxon>Craniata</taxon>
        <taxon>Vertebrata</taxon>
        <taxon>Euteleostomi</taxon>
        <taxon>Actinopterygii</taxon>
        <taxon>Neopterygii</taxon>
        <taxon>Teleostei</taxon>
        <taxon>Clupei</taxon>
        <taxon>Clupeiformes</taxon>
        <taxon>Denticipitoidei</taxon>
        <taxon>Denticipitidae</taxon>
        <taxon>Denticeps</taxon>
    </lineage>
</organism>
<dbReference type="GeneTree" id="ENSGT00980000201699"/>